<keyword evidence="4" id="KW-1185">Reference proteome</keyword>
<dbReference type="SMART" id="SM01017">
    <property type="entry name" value="Arrestin_C"/>
    <property type="match status" value="1"/>
</dbReference>
<name>W6MPY7_9ASCO</name>
<reference evidence="3" key="1">
    <citation type="submission" date="2013-12" db="EMBL/GenBank/DDBJ databases">
        <authorList>
            <person name="Genoscope - CEA"/>
        </authorList>
    </citation>
    <scope>NUCLEOTIDE SEQUENCE</scope>
    <source>
        <strain evidence="3">CBS 1993</strain>
    </source>
</reference>
<dbReference type="InterPro" id="IPR011022">
    <property type="entry name" value="Arrestin_C-like"/>
</dbReference>
<accession>W6MPY7</accession>
<dbReference type="GeneID" id="34522104"/>
<evidence type="ECO:0000313" key="3">
    <source>
        <dbReference type="EMBL" id="CDK28726.1"/>
    </source>
</evidence>
<feature type="region of interest" description="Disordered" evidence="1">
    <location>
        <begin position="673"/>
        <end position="708"/>
    </location>
</feature>
<dbReference type="InterPro" id="IPR014756">
    <property type="entry name" value="Ig_E-set"/>
</dbReference>
<dbReference type="GO" id="GO:0030674">
    <property type="term" value="F:protein-macromolecule adaptor activity"/>
    <property type="evidence" value="ECO:0007669"/>
    <property type="project" value="TreeGrafter"/>
</dbReference>
<reference evidence="3" key="2">
    <citation type="submission" date="2014-02" db="EMBL/GenBank/DDBJ databases">
        <title>Complete DNA sequence of /Kuraishia capsulata/ illustrates novel genomic features among budding yeasts (/Saccharomycotina/).</title>
        <authorList>
            <person name="Morales L."/>
            <person name="Noel B."/>
            <person name="Porcel B."/>
            <person name="Marcet-Houben M."/>
            <person name="Hullo M-F."/>
            <person name="Sacerdot C."/>
            <person name="Tekaia F."/>
            <person name="Leh-Louis V."/>
            <person name="Despons L."/>
            <person name="Khanna V."/>
            <person name="Aury J-M."/>
            <person name="Barbe V."/>
            <person name="Couloux A."/>
            <person name="Labadie K."/>
            <person name="Pelletier E."/>
            <person name="Souciet J-L."/>
            <person name="Boekhout T."/>
            <person name="Gabaldon T."/>
            <person name="Wincker P."/>
            <person name="Dujon B."/>
        </authorList>
    </citation>
    <scope>NUCLEOTIDE SEQUENCE</scope>
    <source>
        <strain evidence="3">CBS 1993</strain>
    </source>
</reference>
<feature type="region of interest" description="Disordered" evidence="1">
    <location>
        <begin position="796"/>
        <end position="820"/>
    </location>
</feature>
<dbReference type="HOGENOM" id="CLU_008578_0_0_1"/>
<dbReference type="EMBL" id="HG793129">
    <property type="protein sequence ID" value="CDK28726.1"/>
    <property type="molecule type" value="Genomic_DNA"/>
</dbReference>
<dbReference type="GO" id="GO:0070086">
    <property type="term" value="P:ubiquitin-dependent endocytosis"/>
    <property type="evidence" value="ECO:0007669"/>
    <property type="project" value="TreeGrafter"/>
</dbReference>
<dbReference type="AlphaFoldDB" id="W6MPY7"/>
<feature type="domain" description="Arrestin C-terminal-like" evidence="2">
    <location>
        <begin position="299"/>
        <end position="458"/>
    </location>
</feature>
<feature type="region of interest" description="Disordered" evidence="1">
    <location>
        <begin position="731"/>
        <end position="755"/>
    </location>
</feature>
<dbReference type="Proteomes" id="UP000019384">
    <property type="component" value="Unassembled WGS sequence"/>
</dbReference>
<organism evidence="3 4">
    <name type="scientific">Kuraishia capsulata CBS 1993</name>
    <dbReference type="NCBI Taxonomy" id="1382522"/>
    <lineage>
        <taxon>Eukaryota</taxon>
        <taxon>Fungi</taxon>
        <taxon>Dikarya</taxon>
        <taxon>Ascomycota</taxon>
        <taxon>Saccharomycotina</taxon>
        <taxon>Pichiomycetes</taxon>
        <taxon>Pichiales</taxon>
        <taxon>Pichiaceae</taxon>
        <taxon>Kuraishia</taxon>
    </lineage>
</organism>
<feature type="compositionally biased region" description="Polar residues" evidence="1">
    <location>
        <begin position="611"/>
        <end position="625"/>
    </location>
</feature>
<sequence length="918" mass="101477">MVGTNGDYPESPLFPRQALSHETLVKLPSKPLAQSASVKLYIILAEPTLFVQGFDETELKSRPPVLLRGCLFIRVLKPVKVKNINLKFLGTSRTDWPEGIPPRKSETVESNTLMQHNWPFFNWNQAYPVSETTRNNADVYLPLKEDEPNADVANLSLDATISPITSWRDDQGIVPTASSMFASLRRAASPSPIRSTPNIFKQLADSSDLASVRSNDDASAMKTFIPGDYIYNFEHPIPSSLPESIDLTFGSVVYNLEATLERSGAFKSSLSATQPVTVVRTPSEESSEESEPISISKEWDNQLAYDIIISSKVVVLNTFLPMAFKLTPLAKIKIHRLRVYLTEHMEYYCRGKRVHRMEPVKKYLLLEHKPPEGVDSLLAVDDNEITAREFEFQVYVPEKLNDKHRLHPDTSHTDIQSHHWIKLCIRVSKANPTAADPKKRKHFEISIDSPMHVFSPLAVHANTLLPAYTSYAEQAAPDPSTHAYYDDIPLSPGVVPIENSLDGIMSPDFHLGANLYQPSNIPEELKSPQAVPFSPAITPEMMVSPELAARGRSSTSVTAKLTRPIQLIRRPSFDPPPFDADIAPPPFSDPPAYSSIPPNGIPHMHPESRRQQSNGDLAGNFNFQGLSPDMPDPIARATSPNPPRSRHASPSPAPANRTHRDISSMLGVNDAQKELSVSPERDVNLNTALDTSSADVHRRGSSFSSERSVPLSIASELSAFDPILAEPLLRNESRSGRNSAYGNSRRGSMVEPPSFRDREQSFDITSLYSQNIQNDSATYLDNNIWQPMDFGMHPPRNAFRNKAVQPSPPQLSSKSVFFRSNRGDMETLPIEDNHERPTDLSADLTAENQDSLALPDNTDTTSLVTSDERSVISKGSGNSGSSMSTLQGSSNGTGAYNRPEKELPGRISSEKPSVALGR</sequence>
<dbReference type="PANTHER" id="PTHR11188">
    <property type="entry name" value="ARRESTIN DOMAIN CONTAINING PROTEIN"/>
    <property type="match status" value="1"/>
</dbReference>
<dbReference type="RefSeq" id="XP_022460716.1">
    <property type="nucleotide sequence ID" value="XM_022601474.1"/>
</dbReference>
<dbReference type="InterPro" id="IPR014752">
    <property type="entry name" value="Arrestin-like_C"/>
</dbReference>
<feature type="compositionally biased region" description="Polar residues" evidence="1">
    <location>
        <begin position="847"/>
        <end position="865"/>
    </location>
</feature>
<feature type="compositionally biased region" description="Polar residues" evidence="1">
    <location>
        <begin position="736"/>
        <end position="746"/>
    </location>
</feature>
<feature type="compositionally biased region" description="Low complexity" evidence="1">
    <location>
        <begin position="872"/>
        <end position="892"/>
    </location>
</feature>
<protein>
    <recommendedName>
        <fullName evidence="2">Arrestin C-terminal-like domain-containing protein</fullName>
    </recommendedName>
</protein>
<gene>
    <name evidence="3" type="ORF">KUCA_T00004710001</name>
</gene>
<evidence type="ECO:0000313" key="4">
    <source>
        <dbReference type="Proteomes" id="UP000019384"/>
    </source>
</evidence>
<dbReference type="Gene3D" id="2.60.40.640">
    <property type="match status" value="1"/>
</dbReference>
<dbReference type="Pfam" id="PF02752">
    <property type="entry name" value="Arrestin_C"/>
    <property type="match status" value="1"/>
</dbReference>
<dbReference type="OrthoDB" id="2238745at2759"/>
<feature type="region of interest" description="Disordered" evidence="1">
    <location>
        <begin position="548"/>
        <end position="659"/>
    </location>
</feature>
<feature type="region of interest" description="Disordered" evidence="1">
    <location>
        <begin position="847"/>
        <end position="918"/>
    </location>
</feature>
<proteinExistence type="predicted"/>
<dbReference type="Pfam" id="PF00339">
    <property type="entry name" value="Arrestin_N"/>
    <property type="match status" value="1"/>
</dbReference>
<dbReference type="STRING" id="1382522.W6MPY7"/>
<feature type="compositionally biased region" description="Pro residues" evidence="1">
    <location>
        <begin position="573"/>
        <end position="589"/>
    </location>
</feature>
<dbReference type="SUPFAM" id="SSF81296">
    <property type="entry name" value="E set domains"/>
    <property type="match status" value="1"/>
</dbReference>
<evidence type="ECO:0000256" key="1">
    <source>
        <dbReference type="SAM" id="MobiDB-lite"/>
    </source>
</evidence>
<dbReference type="InterPro" id="IPR050357">
    <property type="entry name" value="Arrestin_domain-protein"/>
</dbReference>
<dbReference type="GO" id="GO:0031625">
    <property type="term" value="F:ubiquitin protein ligase binding"/>
    <property type="evidence" value="ECO:0007669"/>
    <property type="project" value="TreeGrafter"/>
</dbReference>
<evidence type="ECO:0000259" key="2">
    <source>
        <dbReference type="SMART" id="SM01017"/>
    </source>
</evidence>
<dbReference type="InterPro" id="IPR011021">
    <property type="entry name" value="Arrestin-like_N"/>
</dbReference>
<dbReference type="PANTHER" id="PTHR11188:SF174">
    <property type="entry name" value="ARRESTIN-RELATED TRAFFICKING ADAPTER 10-RELATED"/>
    <property type="match status" value="1"/>
</dbReference>
<dbReference type="GO" id="GO:0005829">
    <property type="term" value="C:cytosol"/>
    <property type="evidence" value="ECO:0007669"/>
    <property type="project" value="TreeGrafter"/>
</dbReference>
<feature type="compositionally biased region" description="Polar residues" evidence="1">
    <location>
        <begin position="684"/>
        <end position="694"/>
    </location>
</feature>